<dbReference type="Pfam" id="PF10275">
    <property type="entry name" value="Peptidase_C65"/>
    <property type="match status" value="1"/>
</dbReference>
<dbReference type="OrthoDB" id="18915at2759"/>
<comment type="catalytic activity">
    <reaction evidence="1">
        <text>Thiol-dependent hydrolysis of ester, thioester, amide, peptide and isopeptide bonds formed by the C-terminal Gly of ubiquitin (a 76-residue protein attached to proteins as an intracellular targeting signal).</text>
        <dbReference type="EC" id="3.4.19.12"/>
    </reaction>
</comment>
<sequence>MEATPSDEAILKQRETLEAIQMLNPMVSVPMDIRELAKEYEDGSAVYVNKIENLSKTYKSFRRCRRDGNCLYRAVSYALHEKLLQTESQTLQERCQVQIVKSKPALIEAGFQEYVFEDFYEATLESWMQVKEKDSQWVHELFNDSEMSNAIGLYYRFMTAVELRTNASEYIHFLEDGTTVEKFCNTQVECYGKEADNIQIAALCRYLKIRLKIVHLDQSTGDECNVHDIGREDADDAEDSITLLYRPDHYDILYETCSALSWITPMTLCS</sequence>
<dbReference type="CDD" id="cd22749">
    <property type="entry name" value="Otubain_C65"/>
    <property type="match status" value="1"/>
</dbReference>
<evidence type="ECO:0000259" key="7">
    <source>
        <dbReference type="PROSITE" id="PS50802"/>
    </source>
</evidence>
<dbReference type="STRING" id="667725.A0A0L0FW68"/>
<dbReference type="RefSeq" id="XP_014154967.1">
    <property type="nucleotide sequence ID" value="XM_014299492.1"/>
</dbReference>
<dbReference type="InterPro" id="IPR042468">
    <property type="entry name" value="Peptidase_C65_otubain_sub1"/>
</dbReference>
<feature type="domain" description="OTU" evidence="7">
    <location>
        <begin position="59"/>
        <end position="256"/>
    </location>
</feature>
<keyword evidence="9" id="KW-1185">Reference proteome</keyword>
<dbReference type="GO" id="GO:0004843">
    <property type="term" value="F:cysteine-type deubiquitinase activity"/>
    <property type="evidence" value="ECO:0007669"/>
    <property type="project" value="UniProtKB-EC"/>
</dbReference>
<proteinExistence type="predicted"/>
<dbReference type="GO" id="GO:0006508">
    <property type="term" value="P:proteolysis"/>
    <property type="evidence" value="ECO:0007669"/>
    <property type="project" value="UniProtKB-KW"/>
</dbReference>
<dbReference type="AlphaFoldDB" id="A0A0L0FW68"/>
<dbReference type="SUPFAM" id="SSF54001">
    <property type="entry name" value="Cysteine proteinases"/>
    <property type="match status" value="1"/>
</dbReference>
<dbReference type="PANTHER" id="PTHR12931">
    <property type="entry name" value="UBIQUITIN THIOLESTERASE PROTEIN OTUB"/>
    <property type="match status" value="1"/>
</dbReference>
<evidence type="ECO:0000313" key="9">
    <source>
        <dbReference type="Proteomes" id="UP000054560"/>
    </source>
</evidence>
<accession>A0A0L0FW68</accession>
<dbReference type="PANTHER" id="PTHR12931:SF15">
    <property type="entry name" value="UBIQUITIN THIOESTERASE OTUBAIN-LIKE"/>
    <property type="match status" value="1"/>
</dbReference>
<evidence type="ECO:0000256" key="3">
    <source>
        <dbReference type="ARBA" id="ARBA00022670"/>
    </source>
</evidence>
<evidence type="ECO:0000256" key="4">
    <source>
        <dbReference type="ARBA" id="ARBA00022786"/>
    </source>
</evidence>
<evidence type="ECO:0000256" key="2">
    <source>
        <dbReference type="ARBA" id="ARBA00012759"/>
    </source>
</evidence>
<dbReference type="Gene3D" id="1.20.1300.20">
    <property type="entry name" value="Peptidase C65 Otubain, subdomain 2"/>
    <property type="match status" value="1"/>
</dbReference>
<dbReference type="PROSITE" id="PS50802">
    <property type="entry name" value="OTU"/>
    <property type="match status" value="1"/>
</dbReference>
<evidence type="ECO:0000256" key="6">
    <source>
        <dbReference type="ARBA" id="ARBA00022807"/>
    </source>
</evidence>
<evidence type="ECO:0000313" key="8">
    <source>
        <dbReference type="EMBL" id="KNC81065.1"/>
    </source>
</evidence>
<keyword evidence="5" id="KW-0378">Hydrolase</keyword>
<dbReference type="GO" id="GO:0005634">
    <property type="term" value="C:nucleus"/>
    <property type="evidence" value="ECO:0007669"/>
    <property type="project" value="TreeGrafter"/>
</dbReference>
<organism evidence="8 9">
    <name type="scientific">Sphaeroforma arctica JP610</name>
    <dbReference type="NCBI Taxonomy" id="667725"/>
    <lineage>
        <taxon>Eukaryota</taxon>
        <taxon>Ichthyosporea</taxon>
        <taxon>Ichthyophonida</taxon>
        <taxon>Sphaeroforma</taxon>
    </lineage>
</organism>
<dbReference type="eggNOG" id="KOG3991">
    <property type="taxonomic scope" value="Eukaryota"/>
</dbReference>
<evidence type="ECO:0000256" key="5">
    <source>
        <dbReference type="ARBA" id="ARBA00022801"/>
    </source>
</evidence>
<dbReference type="GeneID" id="25907093"/>
<dbReference type="Proteomes" id="UP000054560">
    <property type="component" value="Unassembled WGS sequence"/>
</dbReference>
<dbReference type="InterPro" id="IPR019400">
    <property type="entry name" value="Peptidase_C65_otubain"/>
</dbReference>
<evidence type="ECO:0000256" key="1">
    <source>
        <dbReference type="ARBA" id="ARBA00000707"/>
    </source>
</evidence>
<dbReference type="GO" id="GO:0071108">
    <property type="term" value="P:protein K48-linked deubiquitination"/>
    <property type="evidence" value="ECO:0007669"/>
    <property type="project" value="TreeGrafter"/>
</dbReference>
<dbReference type="InterPro" id="IPR003323">
    <property type="entry name" value="OTU_dom"/>
</dbReference>
<dbReference type="EC" id="3.4.19.12" evidence="2"/>
<dbReference type="Gene3D" id="3.30.200.60">
    <property type="entry name" value="Peptidase C65 Otubain, subdomain 1"/>
    <property type="match status" value="1"/>
</dbReference>
<keyword evidence="6" id="KW-0788">Thiol protease</keyword>
<dbReference type="EMBL" id="KQ242072">
    <property type="protein sequence ID" value="KNC81065.1"/>
    <property type="molecule type" value="Genomic_DNA"/>
</dbReference>
<reference evidence="8 9" key="1">
    <citation type="submission" date="2011-02" db="EMBL/GenBank/DDBJ databases">
        <title>The Genome Sequence of Sphaeroforma arctica JP610.</title>
        <authorList>
            <consortium name="The Broad Institute Genome Sequencing Platform"/>
            <person name="Russ C."/>
            <person name="Cuomo C."/>
            <person name="Young S.K."/>
            <person name="Zeng Q."/>
            <person name="Gargeya S."/>
            <person name="Alvarado L."/>
            <person name="Berlin A."/>
            <person name="Chapman S.B."/>
            <person name="Chen Z."/>
            <person name="Freedman E."/>
            <person name="Gellesch M."/>
            <person name="Goldberg J."/>
            <person name="Griggs A."/>
            <person name="Gujja S."/>
            <person name="Heilman E."/>
            <person name="Heiman D."/>
            <person name="Howarth C."/>
            <person name="Mehta T."/>
            <person name="Neiman D."/>
            <person name="Pearson M."/>
            <person name="Roberts A."/>
            <person name="Saif S."/>
            <person name="Shea T."/>
            <person name="Shenoy N."/>
            <person name="Sisk P."/>
            <person name="Stolte C."/>
            <person name="Sykes S."/>
            <person name="White J."/>
            <person name="Yandava C."/>
            <person name="Burger G."/>
            <person name="Gray M.W."/>
            <person name="Holland P.W.H."/>
            <person name="King N."/>
            <person name="Lang F.B.F."/>
            <person name="Roger A.J."/>
            <person name="Ruiz-Trillo I."/>
            <person name="Haas B."/>
            <person name="Nusbaum C."/>
            <person name="Birren B."/>
        </authorList>
    </citation>
    <scope>NUCLEOTIDE SEQUENCE [LARGE SCALE GENOMIC DNA]</scope>
    <source>
        <strain evidence="8 9">JP610</strain>
    </source>
</reference>
<keyword evidence="4" id="KW-0833">Ubl conjugation pathway</keyword>
<dbReference type="InterPro" id="IPR038765">
    <property type="entry name" value="Papain-like_cys_pep_sf"/>
</dbReference>
<dbReference type="InterPro" id="IPR042467">
    <property type="entry name" value="Peptidase_C65_otubain_sub2"/>
</dbReference>
<dbReference type="GO" id="GO:0043130">
    <property type="term" value="F:ubiquitin binding"/>
    <property type="evidence" value="ECO:0007669"/>
    <property type="project" value="TreeGrafter"/>
</dbReference>
<protein>
    <recommendedName>
        <fullName evidence="2">ubiquitinyl hydrolase 1</fullName>
        <ecNumber evidence="2">3.4.19.12</ecNumber>
    </recommendedName>
</protein>
<gene>
    <name evidence="8" type="ORF">SARC_06589</name>
</gene>
<keyword evidence="3" id="KW-0645">Protease</keyword>
<name>A0A0L0FW68_9EUKA</name>